<dbReference type="GeneID" id="18937405"/>
<evidence type="ECO:0000313" key="3">
    <source>
        <dbReference type="Proteomes" id="UP000001072"/>
    </source>
</evidence>
<dbReference type="HOGENOM" id="CLU_056407_1_0_1"/>
<evidence type="ECO:0000256" key="1">
    <source>
        <dbReference type="SAM" id="MobiDB-lite"/>
    </source>
</evidence>
<evidence type="ECO:0000313" key="2">
    <source>
        <dbReference type="EMBL" id="EGG09558.1"/>
    </source>
</evidence>
<accession>F4RDS1</accession>
<feature type="region of interest" description="Disordered" evidence="1">
    <location>
        <begin position="1"/>
        <end position="58"/>
    </location>
</feature>
<sequence length="278" mass="31488">MAPKKRTPSAANASPLSPTAEGSRDSKPPMASATSPLEFSSTYQFKRPPADSPVSRKVQGLSNDDRIFLTFDFEKVSKKPTKLQYYNFIRLFNPETTSKPNDLKDSLKDAFMTEVRPLLKPYILPPPPASMDTDHQQDFDPLGRKTTRKMLVKAIHQKTADATVPTGATIDDVLILYKYYVDPGMKLPPNDRFIKRPRVVPVDRLKNESMEDIVLALRYHAPRIYVRSLAMNKDTLMDLYIHFIHDETPRSPLIPGFHYTILALTATDLGDPMEHSDN</sequence>
<gene>
    <name evidence="2" type="ORF">MELLADRAFT_95926</name>
</gene>
<organism evidence="3">
    <name type="scientific">Melampsora larici-populina (strain 98AG31 / pathotype 3-4-7)</name>
    <name type="common">Poplar leaf rust fungus</name>
    <dbReference type="NCBI Taxonomy" id="747676"/>
    <lineage>
        <taxon>Eukaryota</taxon>
        <taxon>Fungi</taxon>
        <taxon>Dikarya</taxon>
        <taxon>Basidiomycota</taxon>
        <taxon>Pucciniomycotina</taxon>
        <taxon>Pucciniomycetes</taxon>
        <taxon>Pucciniales</taxon>
        <taxon>Melampsoraceae</taxon>
        <taxon>Melampsora</taxon>
    </lineage>
</organism>
<proteinExistence type="predicted"/>
<dbReference type="AlphaFoldDB" id="F4RDS1"/>
<dbReference type="Proteomes" id="UP000001072">
    <property type="component" value="Unassembled WGS sequence"/>
</dbReference>
<protein>
    <submittedName>
        <fullName evidence="2">Uncharacterized protein</fullName>
    </submittedName>
</protein>
<dbReference type="EMBL" id="GL883097">
    <property type="protein sequence ID" value="EGG09558.1"/>
    <property type="molecule type" value="Genomic_DNA"/>
</dbReference>
<reference evidence="3" key="1">
    <citation type="journal article" date="2011" name="Proc. Natl. Acad. Sci. U.S.A.">
        <title>Obligate biotrophy features unraveled by the genomic analysis of rust fungi.</title>
        <authorList>
            <person name="Duplessis S."/>
            <person name="Cuomo C.A."/>
            <person name="Lin Y.-C."/>
            <person name="Aerts A."/>
            <person name="Tisserant E."/>
            <person name="Veneault-Fourrey C."/>
            <person name="Joly D.L."/>
            <person name="Hacquard S."/>
            <person name="Amselem J."/>
            <person name="Cantarel B.L."/>
            <person name="Chiu R."/>
            <person name="Coutinho P.M."/>
            <person name="Feau N."/>
            <person name="Field M."/>
            <person name="Frey P."/>
            <person name="Gelhaye E."/>
            <person name="Goldberg J."/>
            <person name="Grabherr M.G."/>
            <person name="Kodira C.D."/>
            <person name="Kohler A."/>
            <person name="Kuees U."/>
            <person name="Lindquist E.A."/>
            <person name="Lucas S.M."/>
            <person name="Mago R."/>
            <person name="Mauceli E."/>
            <person name="Morin E."/>
            <person name="Murat C."/>
            <person name="Pangilinan J.L."/>
            <person name="Park R."/>
            <person name="Pearson M."/>
            <person name="Quesneville H."/>
            <person name="Rouhier N."/>
            <person name="Sakthikumar S."/>
            <person name="Salamov A.A."/>
            <person name="Schmutz J."/>
            <person name="Selles B."/>
            <person name="Shapiro H."/>
            <person name="Tanguay P."/>
            <person name="Tuskan G.A."/>
            <person name="Henrissat B."/>
            <person name="Van de Peer Y."/>
            <person name="Rouze P."/>
            <person name="Ellis J.G."/>
            <person name="Dodds P.N."/>
            <person name="Schein J.E."/>
            <person name="Zhong S."/>
            <person name="Hamelin R.C."/>
            <person name="Grigoriev I.V."/>
            <person name="Szabo L.J."/>
            <person name="Martin F."/>
        </authorList>
    </citation>
    <scope>NUCLEOTIDE SEQUENCE [LARGE SCALE GENOMIC DNA]</scope>
    <source>
        <strain evidence="3">98AG31 / pathotype 3-4-7</strain>
    </source>
</reference>
<feature type="compositionally biased region" description="Polar residues" evidence="1">
    <location>
        <begin position="32"/>
        <end position="44"/>
    </location>
</feature>
<dbReference type="KEGG" id="mlr:MELLADRAFT_95926"/>
<name>F4RDS1_MELLP</name>
<keyword evidence="3" id="KW-1185">Reference proteome</keyword>
<dbReference type="InParanoid" id="F4RDS1"/>
<dbReference type="RefSeq" id="XP_007407285.1">
    <property type="nucleotide sequence ID" value="XM_007407223.1"/>
</dbReference>
<dbReference type="VEuPathDB" id="FungiDB:MELLADRAFT_95926"/>